<dbReference type="SUPFAM" id="SSF46785">
    <property type="entry name" value="Winged helix' DNA-binding domain"/>
    <property type="match status" value="1"/>
</dbReference>
<keyword evidence="6" id="KW-1185">Reference proteome</keyword>
<dbReference type="CDD" id="cd00090">
    <property type="entry name" value="HTH_ARSR"/>
    <property type="match status" value="1"/>
</dbReference>
<dbReference type="GO" id="GO:0003700">
    <property type="term" value="F:DNA-binding transcription factor activity"/>
    <property type="evidence" value="ECO:0007669"/>
    <property type="project" value="InterPro"/>
</dbReference>
<evidence type="ECO:0000259" key="4">
    <source>
        <dbReference type="SMART" id="SM00418"/>
    </source>
</evidence>
<dbReference type="InterPro" id="IPR051081">
    <property type="entry name" value="HTH_MetalResp_TranReg"/>
</dbReference>
<evidence type="ECO:0000313" key="5">
    <source>
        <dbReference type="EMBL" id="GGP20483.1"/>
    </source>
</evidence>
<dbReference type="OrthoDB" id="46231at2157"/>
<evidence type="ECO:0000256" key="2">
    <source>
        <dbReference type="ARBA" id="ARBA00023125"/>
    </source>
</evidence>
<dbReference type="AlphaFoldDB" id="A0A830GW55"/>
<name>A0A830GW55_9CREN</name>
<accession>A0A830GW55</accession>
<feature type="domain" description="HTH arsR-type" evidence="4">
    <location>
        <begin position="11"/>
        <end position="99"/>
    </location>
</feature>
<dbReference type="PANTHER" id="PTHR33154:SF33">
    <property type="entry name" value="TRANSCRIPTIONAL REPRESSOR SDPR"/>
    <property type="match status" value="1"/>
</dbReference>
<dbReference type="RefSeq" id="WP_188596210.1">
    <property type="nucleotide sequence ID" value="NZ_BMNL01000002.1"/>
</dbReference>
<dbReference type="InterPro" id="IPR001845">
    <property type="entry name" value="HTH_ArsR_DNA-bd_dom"/>
</dbReference>
<keyword evidence="2" id="KW-0238">DNA-binding</keyword>
<proteinExistence type="predicted"/>
<dbReference type="Pfam" id="PF12840">
    <property type="entry name" value="HTH_20"/>
    <property type="match status" value="1"/>
</dbReference>
<keyword evidence="1" id="KW-0805">Transcription regulation</keyword>
<gene>
    <name evidence="5" type="ORF">GCM10007981_08750</name>
</gene>
<dbReference type="InterPro" id="IPR036390">
    <property type="entry name" value="WH_DNA-bd_sf"/>
</dbReference>
<reference evidence="5" key="1">
    <citation type="journal article" date="2014" name="Int. J. Syst. Evol. Microbiol.">
        <title>Complete genome sequence of Corynebacterium casei LMG S-19264T (=DSM 44701T), isolated from a smear-ripened cheese.</title>
        <authorList>
            <consortium name="US DOE Joint Genome Institute (JGI-PGF)"/>
            <person name="Walter F."/>
            <person name="Albersmeier A."/>
            <person name="Kalinowski J."/>
            <person name="Ruckert C."/>
        </authorList>
    </citation>
    <scope>NUCLEOTIDE SEQUENCE</scope>
    <source>
        <strain evidence="5">JCM 10088</strain>
    </source>
</reference>
<evidence type="ECO:0000256" key="1">
    <source>
        <dbReference type="ARBA" id="ARBA00023015"/>
    </source>
</evidence>
<dbReference type="InterPro" id="IPR036388">
    <property type="entry name" value="WH-like_DNA-bd_sf"/>
</dbReference>
<dbReference type="EMBL" id="BMNL01000002">
    <property type="protein sequence ID" value="GGP20483.1"/>
    <property type="molecule type" value="Genomic_DNA"/>
</dbReference>
<evidence type="ECO:0000256" key="3">
    <source>
        <dbReference type="ARBA" id="ARBA00023163"/>
    </source>
</evidence>
<keyword evidence="3" id="KW-0804">Transcription</keyword>
<dbReference type="Proteomes" id="UP000610960">
    <property type="component" value="Unassembled WGS sequence"/>
</dbReference>
<dbReference type="SMART" id="SM00418">
    <property type="entry name" value="HTH_ARSR"/>
    <property type="match status" value="1"/>
</dbReference>
<comment type="caution">
    <text evidence="5">The sequence shown here is derived from an EMBL/GenBank/DDBJ whole genome shotgun (WGS) entry which is preliminary data.</text>
</comment>
<dbReference type="Gene3D" id="1.10.10.10">
    <property type="entry name" value="Winged helix-like DNA-binding domain superfamily/Winged helix DNA-binding domain"/>
    <property type="match status" value="1"/>
</dbReference>
<dbReference type="GO" id="GO:0003677">
    <property type="term" value="F:DNA binding"/>
    <property type="evidence" value="ECO:0007669"/>
    <property type="project" value="UniProtKB-KW"/>
</dbReference>
<reference evidence="5" key="2">
    <citation type="submission" date="2020-09" db="EMBL/GenBank/DDBJ databases">
        <authorList>
            <person name="Sun Q."/>
            <person name="Ohkuma M."/>
        </authorList>
    </citation>
    <scope>NUCLEOTIDE SEQUENCE</scope>
    <source>
        <strain evidence="5">JCM 10088</strain>
    </source>
</reference>
<protein>
    <submittedName>
        <fullName evidence="5">Transcriptional regulator</fullName>
    </submittedName>
</protein>
<organism evidence="5 6">
    <name type="scientific">Thermocladium modestius</name>
    <dbReference type="NCBI Taxonomy" id="62609"/>
    <lineage>
        <taxon>Archaea</taxon>
        <taxon>Thermoproteota</taxon>
        <taxon>Thermoprotei</taxon>
        <taxon>Thermoproteales</taxon>
        <taxon>Thermoproteaceae</taxon>
        <taxon>Thermocladium</taxon>
    </lineage>
</organism>
<evidence type="ECO:0000313" key="6">
    <source>
        <dbReference type="Proteomes" id="UP000610960"/>
    </source>
</evidence>
<dbReference type="InterPro" id="IPR011991">
    <property type="entry name" value="ArsR-like_HTH"/>
</dbReference>
<dbReference type="PANTHER" id="PTHR33154">
    <property type="entry name" value="TRANSCRIPTIONAL REGULATOR, ARSR FAMILY"/>
    <property type="match status" value="1"/>
</dbReference>
<sequence length="104" mass="11400">MEKKGLEEMASIMDGLGHPLRLRIIAILAMNGSLYLSDIAKRLGVSRALAKVHLVKLQKAGLVRSSVKLVEGEAKALRYYELVDFNITVNPRIIVELAGGGDER</sequence>